<protein>
    <recommendedName>
        <fullName evidence="3">US22 family protein</fullName>
    </recommendedName>
</protein>
<sequence length="191" mass="21234">MAGVSVASHPFMPDFQQCSGAEGPDYLAQVSHFVSANKHKTIKLKNPADAILKVAGVEDTIYRGKHDEVNGWGKFYLPKMVNMQVIGVVEGTSCTCDQLVLMTCEDKKLYAYDGEELHLVASSLQRLCDKEIEYPASKSYYNGEAFEDTTEEDWEKVRMGPVGRSLEQEHQKLVKKNKSAFLASLKGAGHK</sequence>
<dbReference type="Ensembl" id="ENSSDUT00000001677.1">
    <property type="protein sequence ID" value="ENSSDUP00000001620.1"/>
    <property type="gene ID" value="ENSSDUG00000001284.1"/>
</dbReference>
<organism evidence="1 2">
    <name type="scientific">Seriola dumerili</name>
    <name type="common">Greater amberjack</name>
    <name type="synonym">Caranx dumerili</name>
    <dbReference type="NCBI Taxonomy" id="41447"/>
    <lineage>
        <taxon>Eukaryota</taxon>
        <taxon>Metazoa</taxon>
        <taxon>Chordata</taxon>
        <taxon>Craniata</taxon>
        <taxon>Vertebrata</taxon>
        <taxon>Euteleostomi</taxon>
        <taxon>Actinopterygii</taxon>
        <taxon>Neopterygii</taxon>
        <taxon>Teleostei</taxon>
        <taxon>Neoteleostei</taxon>
        <taxon>Acanthomorphata</taxon>
        <taxon>Carangaria</taxon>
        <taxon>Carangiformes</taxon>
        <taxon>Carangidae</taxon>
        <taxon>Seriola</taxon>
    </lineage>
</organism>
<dbReference type="GeneTree" id="ENSGT00390000001663"/>
<name>A0A3B4T6D1_SERDU</name>
<accession>A0A3B4T6D1</accession>
<dbReference type="AlphaFoldDB" id="A0A3B4T6D1"/>
<evidence type="ECO:0000313" key="1">
    <source>
        <dbReference type="Ensembl" id="ENSSDUP00000001620.1"/>
    </source>
</evidence>
<evidence type="ECO:0000313" key="2">
    <source>
        <dbReference type="Proteomes" id="UP000261420"/>
    </source>
</evidence>
<dbReference type="OMA" id="MTCEDRR"/>
<dbReference type="Pfam" id="PF02393">
    <property type="entry name" value="US22"/>
    <property type="match status" value="1"/>
</dbReference>
<proteinExistence type="predicted"/>
<reference evidence="1" key="1">
    <citation type="submission" date="2025-08" db="UniProtKB">
        <authorList>
            <consortium name="Ensembl"/>
        </authorList>
    </citation>
    <scope>IDENTIFICATION</scope>
</reference>
<reference evidence="1" key="2">
    <citation type="submission" date="2025-09" db="UniProtKB">
        <authorList>
            <consortium name="Ensembl"/>
        </authorList>
    </citation>
    <scope>IDENTIFICATION</scope>
</reference>
<evidence type="ECO:0008006" key="3">
    <source>
        <dbReference type="Google" id="ProtNLM"/>
    </source>
</evidence>
<dbReference type="Proteomes" id="UP000261420">
    <property type="component" value="Unplaced"/>
</dbReference>
<keyword evidence="2" id="KW-1185">Reference proteome</keyword>
<dbReference type="InterPro" id="IPR003360">
    <property type="entry name" value="US22-like"/>
</dbReference>